<evidence type="ECO:0000256" key="3">
    <source>
        <dbReference type="ARBA" id="ARBA00022827"/>
    </source>
</evidence>
<keyword evidence="9" id="KW-1185">Reference proteome</keyword>
<comment type="similarity">
    <text evidence="1">Belongs to the oxygen-dependent FAD-linked oxidoreductase family.</text>
</comment>
<keyword evidence="2" id="KW-0285">Flavoprotein</keyword>
<dbReference type="InterPro" id="IPR050416">
    <property type="entry name" value="FAD-linked_Oxidoreductase"/>
</dbReference>
<evidence type="ECO:0000256" key="4">
    <source>
        <dbReference type="ARBA" id="ARBA00023002"/>
    </source>
</evidence>
<evidence type="ECO:0000313" key="9">
    <source>
        <dbReference type="Proteomes" id="UP001583177"/>
    </source>
</evidence>
<keyword evidence="4" id="KW-0560">Oxidoreductase</keyword>
<evidence type="ECO:0000313" key="8">
    <source>
        <dbReference type="EMBL" id="KAL1855907.1"/>
    </source>
</evidence>
<evidence type="ECO:0000256" key="1">
    <source>
        <dbReference type="ARBA" id="ARBA00005466"/>
    </source>
</evidence>
<dbReference type="EMBL" id="JAWRVE010000125">
    <property type="protein sequence ID" value="KAL1855907.1"/>
    <property type="molecule type" value="Genomic_DNA"/>
</dbReference>
<dbReference type="InterPro" id="IPR016166">
    <property type="entry name" value="FAD-bd_PCMH"/>
</dbReference>
<dbReference type="InterPro" id="IPR016169">
    <property type="entry name" value="FAD-bd_PCMH_sub2"/>
</dbReference>
<reference evidence="8 9" key="1">
    <citation type="journal article" date="2024" name="IMA Fungus">
        <title>IMA Genome - F19 : A genome assembly and annotation guide to empower mycologists, including annotated draft genome sequences of Ceratocystis pirilliformis, Diaporthe australafricana, Fusarium ophioides, Paecilomyces lecythidis, and Sporothrix stenoceras.</title>
        <authorList>
            <person name="Aylward J."/>
            <person name="Wilson A.M."/>
            <person name="Visagie C.M."/>
            <person name="Spraker J."/>
            <person name="Barnes I."/>
            <person name="Buitendag C."/>
            <person name="Ceriani C."/>
            <person name="Del Mar Angel L."/>
            <person name="du Plessis D."/>
            <person name="Fuchs T."/>
            <person name="Gasser K."/>
            <person name="Kramer D."/>
            <person name="Li W."/>
            <person name="Munsamy K."/>
            <person name="Piso A."/>
            <person name="Price J.L."/>
            <person name="Sonnekus B."/>
            <person name="Thomas C."/>
            <person name="van der Nest A."/>
            <person name="van Dijk A."/>
            <person name="van Heerden A."/>
            <person name="van Vuuren N."/>
            <person name="Yilmaz N."/>
            <person name="Duong T.A."/>
            <person name="van der Merwe N.A."/>
            <person name="Wingfield M.J."/>
            <person name="Wingfield B.D."/>
        </authorList>
    </citation>
    <scope>NUCLEOTIDE SEQUENCE [LARGE SCALE GENOMIC DNA]</scope>
    <source>
        <strain evidence="8 9">CMW 18300</strain>
    </source>
</reference>
<dbReference type="InterPro" id="IPR006094">
    <property type="entry name" value="Oxid_FAD_bind_N"/>
</dbReference>
<dbReference type="PANTHER" id="PTHR42973:SF53">
    <property type="entry name" value="FAD-BINDING PCMH-TYPE DOMAIN-CONTAINING PROTEIN-RELATED"/>
    <property type="match status" value="1"/>
</dbReference>
<keyword evidence="3" id="KW-0274">FAD</keyword>
<feature type="compositionally biased region" description="Basic and acidic residues" evidence="5">
    <location>
        <begin position="699"/>
        <end position="719"/>
    </location>
</feature>
<feature type="region of interest" description="Disordered" evidence="5">
    <location>
        <begin position="536"/>
        <end position="606"/>
    </location>
</feature>
<feature type="compositionally biased region" description="Gly residues" evidence="5">
    <location>
        <begin position="991"/>
        <end position="1001"/>
    </location>
</feature>
<gene>
    <name evidence="8" type="ORF">Daus18300_010886</name>
</gene>
<feature type="chain" id="PRO_5045988369" description="FAD-binding PCMH-type domain-containing protein" evidence="6">
    <location>
        <begin position="37"/>
        <end position="1007"/>
    </location>
</feature>
<feature type="region of interest" description="Disordered" evidence="5">
    <location>
        <begin position="686"/>
        <end position="746"/>
    </location>
</feature>
<evidence type="ECO:0000256" key="5">
    <source>
        <dbReference type="SAM" id="MobiDB-lite"/>
    </source>
</evidence>
<evidence type="ECO:0000259" key="7">
    <source>
        <dbReference type="PROSITE" id="PS51387"/>
    </source>
</evidence>
<dbReference type="InterPro" id="IPR006769">
    <property type="entry name" value="MCU_C"/>
</dbReference>
<evidence type="ECO:0000256" key="2">
    <source>
        <dbReference type="ARBA" id="ARBA00022630"/>
    </source>
</evidence>
<dbReference type="PANTHER" id="PTHR42973">
    <property type="entry name" value="BINDING OXIDOREDUCTASE, PUTATIVE (AFU_ORTHOLOGUE AFUA_1G17690)-RELATED"/>
    <property type="match status" value="1"/>
</dbReference>
<dbReference type="Proteomes" id="UP001583177">
    <property type="component" value="Unassembled WGS sequence"/>
</dbReference>
<dbReference type="Pfam" id="PF01565">
    <property type="entry name" value="FAD_binding_4"/>
    <property type="match status" value="1"/>
</dbReference>
<accession>A0ABR3W8R5</accession>
<dbReference type="Gene3D" id="3.30.465.10">
    <property type="match status" value="1"/>
</dbReference>
<dbReference type="SUPFAM" id="SSF56176">
    <property type="entry name" value="FAD-binding/transporter-associated domain-like"/>
    <property type="match status" value="1"/>
</dbReference>
<name>A0ABR3W8R5_9PEZI</name>
<feature type="signal peptide" evidence="6">
    <location>
        <begin position="1"/>
        <end position="36"/>
    </location>
</feature>
<dbReference type="InterPro" id="IPR036318">
    <property type="entry name" value="FAD-bd_PCMH-like_sf"/>
</dbReference>
<keyword evidence="6" id="KW-0732">Signal</keyword>
<protein>
    <recommendedName>
        <fullName evidence="7">FAD-binding PCMH-type domain-containing protein</fullName>
    </recommendedName>
</protein>
<comment type="caution">
    <text evidence="8">The sequence shown here is derived from an EMBL/GenBank/DDBJ whole genome shotgun (WGS) entry which is preliminary data.</text>
</comment>
<dbReference type="PROSITE" id="PS51387">
    <property type="entry name" value="FAD_PCMH"/>
    <property type="match status" value="1"/>
</dbReference>
<feature type="compositionally biased region" description="Basic and acidic residues" evidence="5">
    <location>
        <begin position="561"/>
        <end position="584"/>
    </location>
</feature>
<evidence type="ECO:0000256" key="6">
    <source>
        <dbReference type="SAM" id="SignalP"/>
    </source>
</evidence>
<feature type="compositionally biased region" description="Basic and acidic residues" evidence="5">
    <location>
        <begin position="737"/>
        <end position="746"/>
    </location>
</feature>
<feature type="domain" description="FAD-binding PCMH-type" evidence="7">
    <location>
        <begin position="77"/>
        <end position="248"/>
    </location>
</feature>
<sequence length="1007" mass="109577">MPSLQVDAVGRTTTAKKTAAMCGALTLASLVLPVCATSPAETCCTALASQPGLQAKTYYPNTTLYSDRMSTYWSVSAALDPWCVAQPEVAEDVSSIIRTLVAKDCPFGIRGGGHAFFALSNSVAEGVTIDLGYLNTTTYDAATKIASVQPGSHWQDVYDTLSPQGVTVAGGRAGTVGVGGFLSGGGNSFYAASHGMACDTVANFEVVLADGCVVDANAGENADLFSALKGGSGNLGVVTRYDMYAIEFPNATDPAIWGGILIYDLAAGDDLIDAMVRFTEAAAGDRNTSSILYWAYLPALGGMVLNAALENTLGVENPPAAEVYLNVSGITSNTMRRADLAVITSELGSGQPGGFRNNWRTLGFGSDARVIRFAVAAHEVAVAQLNASMTPDSGFNTLCMFQPLNNVIARHGADKGGNVMGLDYWMQGGDGIMFLATLAVNGAENEANAAPIMKNWTDSVAAYADELGVGWGWHYLNYASPDQDALATVGPDNIAKLQAASAKYDPRGVFQRLRASGFKIPQDVEWLGSDRPFSHSPAIRRDVSAEKPQSSNPKGLDPDEQEVRVKEKQVKRPWLREDADKPPADQDPDANPNTKGKSPFRPRLTSKLLTTPTRLLKLIVPLPIRVEKDKENNTKDYGRAISVNDSIQPLALLIHPQQPLSYVERLIQAELPPVVEDGKEKIPNIYFRAEDSATSENRPTTRKEARAKDKSQDGEEGKQADNTPQNPHVASYSGLGHEAEDTHSDKDKAWVRWSSSTEMGDFIRDAARGREFAIEVEGYNLEMRVSVPSFNDRTYYMRMRLRRMSRQIEDLAGIKRECDEVAHRSAHRLAQGGFAALAGWWGVVYYVTFETEAGWDLVEPVTYLVGLSTIMGGYLWFMYISRDLSYKAAMNVTVSKRQNALYETRGFDMHRWEQLVGEANGLRREVKTIAAEYDVDWDEMKDLAYSKRVKKVLEKEREKRGNSRDEDEDDEGEEEESDAEEEKVKSEMVRGSGGGGGGGGGDGKKSD</sequence>
<dbReference type="Pfam" id="PF04678">
    <property type="entry name" value="MCU"/>
    <property type="match status" value="1"/>
</dbReference>
<feature type="compositionally biased region" description="Basic and acidic residues" evidence="5">
    <location>
        <begin position="954"/>
        <end position="964"/>
    </location>
</feature>
<organism evidence="8 9">
    <name type="scientific">Diaporthe australafricana</name>
    <dbReference type="NCBI Taxonomy" id="127596"/>
    <lineage>
        <taxon>Eukaryota</taxon>
        <taxon>Fungi</taxon>
        <taxon>Dikarya</taxon>
        <taxon>Ascomycota</taxon>
        <taxon>Pezizomycotina</taxon>
        <taxon>Sordariomycetes</taxon>
        <taxon>Sordariomycetidae</taxon>
        <taxon>Diaporthales</taxon>
        <taxon>Diaporthaceae</taxon>
        <taxon>Diaporthe</taxon>
    </lineage>
</organism>
<feature type="compositionally biased region" description="Acidic residues" evidence="5">
    <location>
        <begin position="965"/>
        <end position="981"/>
    </location>
</feature>
<feature type="region of interest" description="Disordered" evidence="5">
    <location>
        <begin position="954"/>
        <end position="1007"/>
    </location>
</feature>
<proteinExistence type="inferred from homology"/>